<comment type="caution">
    <text evidence="2">The sequence shown here is derived from an EMBL/GenBank/DDBJ whole genome shotgun (WGS) entry which is preliminary data.</text>
</comment>
<feature type="domain" description="TORTIFOLIA1/SINE1-2 N-terminal" evidence="1">
    <location>
        <begin position="14"/>
        <end position="114"/>
    </location>
</feature>
<dbReference type="InterPro" id="IPR057600">
    <property type="entry name" value="TORTIFOLIA1/SINE1-2_N"/>
</dbReference>
<dbReference type="InterPro" id="IPR033337">
    <property type="entry name" value="TORTIFOLIA1/SINE1-2"/>
</dbReference>
<organism evidence="2 3">
    <name type="scientific">Arabidopsis thaliana x Arabidopsis arenosa</name>
    <dbReference type="NCBI Taxonomy" id="1240361"/>
    <lineage>
        <taxon>Eukaryota</taxon>
        <taxon>Viridiplantae</taxon>
        <taxon>Streptophyta</taxon>
        <taxon>Embryophyta</taxon>
        <taxon>Tracheophyta</taxon>
        <taxon>Spermatophyta</taxon>
        <taxon>Magnoliopsida</taxon>
        <taxon>eudicotyledons</taxon>
        <taxon>Gunneridae</taxon>
        <taxon>Pentapetalae</taxon>
        <taxon>rosids</taxon>
        <taxon>malvids</taxon>
        <taxon>Brassicales</taxon>
        <taxon>Brassicaceae</taxon>
        <taxon>Camelineae</taxon>
        <taxon>Arabidopsis</taxon>
    </lineage>
</organism>
<accession>A0A8T2A4F5</accession>
<dbReference type="Proteomes" id="UP000694240">
    <property type="component" value="Chromosome 9"/>
</dbReference>
<evidence type="ECO:0000259" key="1">
    <source>
        <dbReference type="Pfam" id="PF24714"/>
    </source>
</evidence>
<gene>
    <name evidence="2" type="ORF">ISN45_Aa04g008750</name>
</gene>
<evidence type="ECO:0000313" key="3">
    <source>
        <dbReference type="Proteomes" id="UP000694240"/>
    </source>
</evidence>
<dbReference type="GO" id="GO:0008017">
    <property type="term" value="F:microtubule binding"/>
    <property type="evidence" value="ECO:0007669"/>
    <property type="project" value="InterPro"/>
</dbReference>
<dbReference type="GO" id="GO:0005874">
    <property type="term" value="C:microtubule"/>
    <property type="evidence" value="ECO:0007669"/>
    <property type="project" value="InterPro"/>
</dbReference>
<evidence type="ECO:0000313" key="2">
    <source>
        <dbReference type="EMBL" id="KAG7568038.1"/>
    </source>
</evidence>
<name>A0A8T2A4F5_9BRAS</name>
<dbReference type="EMBL" id="JAEFBK010000009">
    <property type="protein sequence ID" value="KAG7568038.1"/>
    <property type="molecule type" value="Genomic_DNA"/>
</dbReference>
<proteinExistence type="predicted"/>
<keyword evidence="3" id="KW-1185">Reference proteome</keyword>
<dbReference type="Pfam" id="PF24714">
    <property type="entry name" value="TOR1L1_N"/>
    <property type="match status" value="1"/>
</dbReference>
<dbReference type="AlphaFoldDB" id="A0A8T2A4F5"/>
<reference evidence="2 3" key="1">
    <citation type="submission" date="2020-12" db="EMBL/GenBank/DDBJ databases">
        <title>Concerted genomic and epigenomic changes stabilize Arabidopsis allopolyploids.</title>
        <authorList>
            <person name="Chen Z."/>
        </authorList>
    </citation>
    <scope>NUCLEOTIDE SEQUENCE [LARGE SCALE GENOMIC DNA]</scope>
    <source>
        <strain evidence="2">Allo738</strain>
        <tissue evidence="2">Leaf</tissue>
    </source>
</reference>
<protein>
    <submittedName>
        <fullName evidence="2">Armadillo-type fold</fullName>
    </submittedName>
</protein>
<dbReference type="PANTHER" id="PTHR31355:SF32">
    <property type="entry name" value="TORTIFOLIA1-LIKE PROTEIN 4"/>
    <property type="match status" value="1"/>
</dbReference>
<dbReference type="PANTHER" id="PTHR31355">
    <property type="entry name" value="MICROTUBULE-ASSOCIATED PROTEIN TORTIFOLIA1"/>
    <property type="match status" value="1"/>
</dbReference>
<sequence>MSGPINEKFFSKFPNRAPFACIAKPLIEALIQEGDSNLQIGAALYLAASIEAATDPESEQLRKSLPKIGKLLKSDCFKAKAALLSDVGSIITAGGAGTKPVLDWLVPVLIEFFEY</sequence>